<dbReference type="GO" id="GO:0016197">
    <property type="term" value="P:endosomal transport"/>
    <property type="evidence" value="ECO:0007669"/>
    <property type="project" value="InterPro"/>
</dbReference>
<evidence type="ECO:0000313" key="3">
    <source>
        <dbReference type="Proteomes" id="UP000639772"/>
    </source>
</evidence>
<evidence type="ECO:0000313" key="2">
    <source>
        <dbReference type="EMBL" id="KAG0477745.1"/>
    </source>
</evidence>
<evidence type="ECO:0000259" key="1">
    <source>
        <dbReference type="Pfam" id="PF21588"/>
    </source>
</evidence>
<dbReference type="Pfam" id="PF21588">
    <property type="entry name" value="AP5B1_middle"/>
    <property type="match status" value="1"/>
</dbReference>
<dbReference type="EMBL" id="JADCNM010000006">
    <property type="protein sequence ID" value="KAG0477745.1"/>
    <property type="molecule type" value="Genomic_DNA"/>
</dbReference>
<reference evidence="2 3" key="1">
    <citation type="journal article" date="2020" name="Nat. Food">
        <title>A phased Vanilla planifolia genome enables genetic improvement of flavour and production.</title>
        <authorList>
            <person name="Hasing T."/>
            <person name="Tang H."/>
            <person name="Brym M."/>
            <person name="Khazi F."/>
            <person name="Huang T."/>
            <person name="Chambers A.H."/>
        </authorList>
    </citation>
    <scope>NUCLEOTIDE SEQUENCE [LARGE SCALE GENOMIC DNA]</scope>
    <source>
        <tissue evidence="2">Leaf</tissue>
    </source>
</reference>
<dbReference type="InterPro" id="IPR048979">
    <property type="entry name" value="AP5B1_middle"/>
</dbReference>
<proteinExistence type="predicted"/>
<comment type="caution">
    <text evidence="2">The sequence shown here is derived from an EMBL/GenBank/DDBJ whole genome shotgun (WGS) entry which is preliminary data.</text>
</comment>
<dbReference type="PANTHER" id="PTHR34033:SF1">
    <property type="entry name" value="AP-5 COMPLEX SUBUNIT BETA-1"/>
    <property type="match status" value="1"/>
</dbReference>
<dbReference type="AlphaFoldDB" id="A0A835UZ28"/>
<dbReference type="OrthoDB" id="646197at2759"/>
<gene>
    <name evidence="2" type="ORF">HPP92_012464</name>
</gene>
<dbReference type="InterPro" id="IPR038741">
    <property type="entry name" value="AP5B1"/>
</dbReference>
<dbReference type="GO" id="GO:0030119">
    <property type="term" value="C:AP-type membrane coat adaptor complex"/>
    <property type="evidence" value="ECO:0007669"/>
    <property type="project" value="TreeGrafter"/>
</dbReference>
<dbReference type="Proteomes" id="UP000639772">
    <property type="component" value="Chromosome 6"/>
</dbReference>
<accession>A0A835UZ28</accession>
<organism evidence="2 3">
    <name type="scientific">Vanilla planifolia</name>
    <name type="common">Vanilla</name>
    <dbReference type="NCBI Taxonomy" id="51239"/>
    <lineage>
        <taxon>Eukaryota</taxon>
        <taxon>Viridiplantae</taxon>
        <taxon>Streptophyta</taxon>
        <taxon>Embryophyta</taxon>
        <taxon>Tracheophyta</taxon>
        <taxon>Spermatophyta</taxon>
        <taxon>Magnoliopsida</taxon>
        <taxon>Liliopsida</taxon>
        <taxon>Asparagales</taxon>
        <taxon>Orchidaceae</taxon>
        <taxon>Vanilloideae</taxon>
        <taxon>Vanilleae</taxon>
        <taxon>Vanilla</taxon>
    </lineage>
</organism>
<feature type="domain" description="AP5B1 middle" evidence="1">
    <location>
        <begin position="19"/>
        <end position="146"/>
    </location>
</feature>
<sequence>MIVSFIDRLFECKTHQLVGEHLFQTLNEQLLPKLEIGYLLVSYFPLFERIASNDSIPPRGLVELLLKHVVYLTEKHGPETSLRSWSQGSKVLGICRTMLMHHHSSRIFLTLSQLLGFTCQFFPDLEVRDTARIYLRMLLCIPGKKLKTIMDFDGQLTGMSPSPHPASLFQSWSLVLPNFEINENKTTYFEGNRDVAISSTKIEKEAGVTTDRIGLQEEPLRVMDSKVAETLRILRMHFAYIPDYKNMPGTKIRIPCVLWFKAESFSRVWESDSPTLDSDVVDNLPALYATTINFKSTAKYGSIPACHIPFLLGEPSNTGLDIVPVGCDIQEDSSFRASLVIELEPREPMPGIIDTELKANIEKGRIISDLFHALWEACGSSANIGRETFLLDGGKGAAAIYGTRSVKLLDVSPRLVITSVEQYLAPYVVSVVGEQLVNIIRSNGVIRDIVYEYDSTIFSGTETSNALVPYSEKFLFNLNTFKMKIGLPLLLDQPGDLHKVFTVPYAGMESLHSGIPNGQS</sequence>
<protein>
    <recommendedName>
        <fullName evidence="1">AP5B1 middle domain-containing protein</fullName>
    </recommendedName>
</protein>
<name>A0A835UZ28_VANPL</name>
<dbReference type="PANTHER" id="PTHR34033">
    <property type="entry name" value="AP-5 COMPLEX SUBUNIT BETA-1"/>
    <property type="match status" value="1"/>
</dbReference>